<reference evidence="2" key="2">
    <citation type="submission" date="2020-02" db="EMBL/GenBank/DDBJ databases">
        <authorList>
            <consortium name="NCBI Pathogen Detection Project"/>
        </authorList>
    </citation>
    <scope>NUCLEOTIDE SEQUENCE</scope>
    <source>
        <strain evidence="2">MA.CK_00/00004035</strain>
        <strain evidence="1">MA.GW_S00744-09</strain>
    </source>
</reference>
<evidence type="ECO:0000313" key="1">
    <source>
        <dbReference type="EMBL" id="HAF2208467.1"/>
    </source>
</evidence>
<protein>
    <submittedName>
        <fullName evidence="2">Uncharacterized protein</fullName>
    </submittedName>
</protein>
<proteinExistence type="predicted"/>
<accession>A0A749KXZ0</accession>
<gene>
    <name evidence="2" type="ORF">G8N42_001610</name>
    <name evidence="1" type="ORF">G9E81_001059</name>
</gene>
<sequence>MNNNTSGIIILLCHGFIVLTGDDLSTPPKRNQTLKKDTRCEWVLLGEKKARAGTATFAGQSHGGAIGIVISAAGLSTQPYNPSIS</sequence>
<reference evidence="2" key="1">
    <citation type="journal article" date="2018" name="Genome Biol.">
        <title>SKESA: strategic k-mer extension for scrupulous assemblies.</title>
        <authorList>
            <person name="Souvorov A."/>
            <person name="Agarwala R."/>
            <person name="Lipman D.J."/>
        </authorList>
    </citation>
    <scope>NUCLEOTIDE SEQUENCE</scope>
    <source>
        <strain evidence="2">MA.CK_00/00004035</strain>
        <strain evidence="1">MA.GW_S00744-09</strain>
    </source>
</reference>
<comment type="caution">
    <text evidence="2">The sequence shown here is derived from an EMBL/GenBank/DDBJ whole genome shotgun (WGS) entry which is preliminary data.</text>
</comment>
<organism evidence="2">
    <name type="scientific">Salmonella enterica</name>
    <name type="common">Salmonella choleraesuis</name>
    <dbReference type="NCBI Taxonomy" id="28901"/>
    <lineage>
        <taxon>Bacteria</taxon>
        <taxon>Pseudomonadati</taxon>
        <taxon>Pseudomonadota</taxon>
        <taxon>Gammaproteobacteria</taxon>
        <taxon>Enterobacterales</taxon>
        <taxon>Enterobacteriaceae</taxon>
        <taxon>Salmonella</taxon>
    </lineage>
</organism>
<dbReference type="EMBL" id="DAAVUQ010000004">
    <property type="protein sequence ID" value="HAF5756220.1"/>
    <property type="molecule type" value="Genomic_DNA"/>
</dbReference>
<evidence type="ECO:0000313" key="2">
    <source>
        <dbReference type="EMBL" id="HAF5756220.1"/>
    </source>
</evidence>
<dbReference type="AlphaFoldDB" id="A0A749KXZ0"/>
<name>A0A749KXZ0_SALER</name>
<dbReference type="EMBL" id="DAAUNW010000003">
    <property type="protein sequence ID" value="HAF2208467.1"/>
    <property type="molecule type" value="Genomic_DNA"/>
</dbReference>